<proteinExistence type="predicted"/>
<name>A0A2T8I284_9POAL</name>
<accession>A0A2T8I284</accession>
<sequence>MAHVRNGAGHSCSRSRSQKTSKRDGSGGISHGPHPFHYETSPSVHMAADLALSDRDDTRSPFRPPAQSVRRPCRASHRIDRKFPAPTSGRRSLDKPTTPTTHRPCPVPVPCRRPSTPAASSLALARSVRAVPAHDGDLFARWQVAHAGWVVWTRPNDGAQAGRRTRGRV</sequence>
<dbReference type="Gramene" id="PVH31786">
    <property type="protein sequence ID" value="PVH31786"/>
    <property type="gene ID" value="PAHAL_9G233400"/>
</dbReference>
<reference evidence="2" key="1">
    <citation type="submission" date="2018-04" db="EMBL/GenBank/DDBJ databases">
        <title>WGS assembly of Panicum hallii.</title>
        <authorList>
            <person name="Lovell J."/>
            <person name="Jenkins J."/>
            <person name="Lowry D."/>
            <person name="Mamidi S."/>
            <person name="Sreedasyam A."/>
            <person name="Weng X."/>
            <person name="Barry K."/>
            <person name="Bonette J."/>
            <person name="Campitelli B."/>
            <person name="Daum C."/>
            <person name="Gordon S."/>
            <person name="Gould B."/>
            <person name="Lipzen A."/>
            <person name="Macqueen A."/>
            <person name="Palacio-Mejia J."/>
            <person name="Plott C."/>
            <person name="Shakirov E."/>
            <person name="Shu S."/>
            <person name="Yoshinaga Y."/>
            <person name="Zane M."/>
            <person name="Rokhsar D."/>
            <person name="Grimwood J."/>
            <person name="Schmutz J."/>
            <person name="Juenger T."/>
        </authorList>
    </citation>
    <scope>NUCLEOTIDE SEQUENCE [LARGE SCALE GENOMIC DNA]</scope>
    <source>
        <strain evidence="2">FIL2</strain>
    </source>
</reference>
<gene>
    <name evidence="2" type="ORF">PAHAL_9G233400</name>
</gene>
<protein>
    <submittedName>
        <fullName evidence="2">Uncharacterized protein</fullName>
    </submittedName>
</protein>
<dbReference type="EMBL" id="CM008054">
    <property type="protein sequence ID" value="PVH31786.1"/>
    <property type="molecule type" value="Genomic_DNA"/>
</dbReference>
<feature type="region of interest" description="Disordered" evidence="1">
    <location>
        <begin position="1"/>
        <end position="113"/>
    </location>
</feature>
<dbReference type="Proteomes" id="UP000243499">
    <property type="component" value="Chromosome 9"/>
</dbReference>
<dbReference type="AlphaFoldDB" id="A0A2T8I284"/>
<evidence type="ECO:0000313" key="2">
    <source>
        <dbReference type="EMBL" id="PVH31786.1"/>
    </source>
</evidence>
<organism evidence="2">
    <name type="scientific">Panicum hallii</name>
    <dbReference type="NCBI Taxonomy" id="206008"/>
    <lineage>
        <taxon>Eukaryota</taxon>
        <taxon>Viridiplantae</taxon>
        <taxon>Streptophyta</taxon>
        <taxon>Embryophyta</taxon>
        <taxon>Tracheophyta</taxon>
        <taxon>Spermatophyta</taxon>
        <taxon>Magnoliopsida</taxon>
        <taxon>Liliopsida</taxon>
        <taxon>Poales</taxon>
        <taxon>Poaceae</taxon>
        <taxon>PACMAD clade</taxon>
        <taxon>Panicoideae</taxon>
        <taxon>Panicodae</taxon>
        <taxon>Paniceae</taxon>
        <taxon>Panicinae</taxon>
        <taxon>Panicum</taxon>
        <taxon>Panicum sect. Panicum</taxon>
    </lineage>
</organism>
<evidence type="ECO:0000256" key="1">
    <source>
        <dbReference type="SAM" id="MobiDB-lite"/>
    </source>
</evidence>